<comment type="caution">
    <text evidence="7">The sequence shown here is derived from an EMBL/GenBank/DDBJ whole genome shotgun (WGS) entry which is preliminary data.</text>
</comment>
<feature type="domain" description="O-methyltransferase C-terminal" evidence="5">
    <location>
        <begin position="98"/>
        <end position="305"/>
    </location>
</feature>
<evidence type="ECO:0000256" key="2">
    <source>
        <dbReference type="ARBA" id="ARBA00022679"/>
    </source>
</evidence>
<dbReference type="PANTHER" id="PTHR43712">
    <property type="entry name" value="PUTATIVE (AFU_ORTHOLOGUE AFUA_4G14580)-RELATED"/>
    <property type="match status" value="1"/>
</dbReference>
<evidence type="ECO:0000259" key="6">
    <source>
        <dbReference type="Pfam" id="PF08100"/>
    </source>
</evidence>
<keyword evidence="2" id="KW-0808">Transferase</keyword>
<reference evidence="7 8" key="1">
    <citation type="submission" date="2020-10" db="EMBL/GenBank/DDBJ databases">
        <title>Ca. Dormibacterota MAGs.</title>
        <authorList>
            <person name="Montgomery K."/>
        </authorList>
    </citation>
    <scope>NUCLEOTIDE SEQUENCE [LARGE SCALE GENOMIC DNA]</scope>
    <source>
        <strain evidence="7">SC8811_S16_3</strain>
    </source>
</reference>
<dbReference type="PROSITE" id="PS51683">
    <property type="entry name" value="SAM_OMT_II"/>
    <property type="match status" value="1"/>
</dbReference>
<feature type="active site" description="Proton acceptor" evidence="4">
    <location>
        <position position="234"/>
    </location>
</feature>
<dbReference type="Gene3D" id="1.10.10.10">
    <property type="entry name" value="Winged helix-like DNA-binding domain superfamily/Winged helix DNA-binding domain"/>
    <property type="match status" value="1"/>
</dbReference>
<dbReference type="RefSeq" id="WP_338181143.1">
    <property type="nucleotide sequence ID" value="NZ_JAEKNQ010000051.1"/>
</dbReference>
<dbReference type="Gene3D" id="3.40.50.150">
    <property type="entry name" value="Vaccinia Virus protein VP39"/>
    <property type="match status" value="1"/>
</dbReference>
<evidence type="ECO:0000256" key="3">
    <source>
        <dbReference type="ARBA" id="ARBA00022691"/>
    </source>
</evidence>
<evidence type="ECO:0000256" key="4">
    <source>
        <dbReference type="PIRSR" id="PIRSR005739-1"/>
    </source>
</evidence>
<name>A0A934KBF2_9BACT</name>
<dbReference type="AlphaFoldDB" id="A0A934KBF2"/>
<dbReference type="InterPro" id="IPR036388">
    <property type="entry name" value="WH-like_DNA-bd_sf"/>
</dbReference>
<dbReference type="SUPFAM" id="SSF46785">
    <property type="entry name" value="Winged helix' DNA-binding domain"/>
    <property type="match status" value="1"/>
</dbReference>
<dbReference type="GO" id="GO:0032259">
    <property type="term" value="P:methylation"/>
    <property type="evidence" value="ECO:0007669"/>
    <property type="project" value="UniProtKB-KW"/>
</dbReference>
<dbReference type="Pfam" id="PF00891">
    <property type="entry name" value="Methyltransf_2"/>
    <property type="match status" value="1"/>
</dbReference>
<protein>
    <submittedName>
        <fullName evidence="7">Methyltransferase</fullName>
    </submittedName>
</protein>
<organism evidence="7 8">
    <name type="scientific">Candidatus Dormiibacter inghamiae</name>
    <dbReference type="NCBI Taxonomy" id="3127013"/>
    <lineage>
        <taxon>Bacteria</taxon>
        <taxon>Bacillati</taxon>
        <taxon>Candidatus Dormiibacterota</taxon>
        <taxon>Candidatus Dormibacteria</taxon>
        <taxon>Candidatus Dormibacterales</taxon>
        <taxon>Candidatus Dormibacteraceae</taxon>
        <taxon>Candidatus Dormiibacter</taxon>
    </lineage>
</organism>
<keyword evidence="1 7" id="KW-0489">Methyltransferase</keyword>
<dbReference type="Pfam" id="PF08100">
    <property type="entry name" value="Dimerisation"/>
    <property type="match status" value="1"/>
</dbReference>
<dbReference type="InterPro" id="IPR036390">
    <property type="entry name" value="WH_DNA-bd_sf"/>
</dbReference>
<dbReference type="InterPro" id="IPR029063">
    <property type="entry name" value="SAM-dependent_MTases_sf"/>
</dbReference>
<gene>
    <name evidence="7" type="ORF">JF888_13010</name>
</gene>
<accession>A0A934KBF2</accession>
<evidence type="ECO:0000256" key="1">
    <source>
        <dbReference type="ARBA" id="ARBA00022603"/>
    </source>
</evidence>
<dbReference type="EMBL" id="JAEKNQ010000051">
    <property type="protein sequence ID" value="MBJ7604092.1"/>
    <property type="molecule type" value="Genomic_DNA"/>
</dbReference>
<dbReference type="GO" id="GO:0008171">
    <property type="term" value="F:O-methyltransferase activity"/>
    <property type="evidence" value="ECO:0007669"/>
    <property type="project" value="InterPro"/>
</dbReference>
<dbReference type="Proteomes" id="UP000620075">
    <property type="component" value="Unassembled WGS sequence"/>
</dbReference>
<dbReference type="InterPro" id="IPR016461">
    <property type="entry name" value="COMT-like"/>
</dbReference>
<dbReference type="Gene3D" id="1.10.287.1350">
    <property type="match status" value="1"/>
</dbReference>
<evidence type="ECO:0000313" key="8">
    <source>
        <dbReference type="Proteomes" id="UP000620075"/>
    </source>
</evidence>
<feature type="domain" description="O-methyltransferase dimerisation" evidence="6">
    <location>
        <begin position="2"/>
        <end position="72"/>
    </location>
</feature>
<evidence type="ECO:0000313" key="7">
    <source>
        <dbReference type="EMBL" id="MBJ7604092.1"/>
    </source>
</evidence>
<evidence type="ECO:0000259" key="5">
    <source>
        <dbReference type="Pfam" id="PF00891"/>
    </source>
</evidence>
<dbReference type="SUPFAM" id="SSF53335">
    <property type="entry name" value="S-adenosyl-L-methionine-dependent methyltransferases"/>
    <property type="match status" value="1"/>
</dbReference>
<dbReference type="PIRSF" id="PIRSF005739">
    <property type="entry name" value="O-mtase"/>
    <property type="match status" value="1"/>
</dbReference>
<dbReference type="GO" id="GO:0046983">
    <property type="term" value="F:protein dimerization activity"/>
    <property type="evidence" value="ECO:0007669"/>
    <property type="project" value="InterPro"/>
</dbReference>
<sequence>MVNGYQVSHAIHAAVTLGIPDRLGQSSAPGTELAAATGSQEEALYRLLRALASVGVIEEQPNRRFALTELGEGLRSDVPDTLAGWAELIGRPYYQAAWPRLVEGVRTGGHPFRLEHGVSPWEYRASRPDEVAIFNRAMNSLSSQVADAVLVAYDFSPLGLVVDVGGGGGFLLAAILQRHRAVKGVLFDLEGTIEAARAYVASSGVADRCKLVAGDFFESAPGHADAYLLKAVLHDWYDPEATRILKTIRAAGRDDSLLLIIEQIIEPPNQGPEGKFSDLNMLVATGGRERTRAEWDELLRAGGFELRRVHPARSVAVLEAAAI</sequence>
<dbReference type="InterPro" id="IPR012967">
    <property type="entry name" value="COMT_dimerisation"/>
</dbReference>
<dbReference type="InterPro" id="IPR001077">
    <property type="entry name" value="COMT_C"/>
</dbReference>
<keyword evidence="3" id="KW-0949">S-adenosyl-L-methionine</keyword>
<dbReference type="PANTHER" id="PTHR43712:SF2">
    <property type="entry name" value="O-METHYLTRANSFERASE CICE"/>
    <property type="match status" value="1"/>
</dbReference>
<proteinExistence type="predicted"/>